<sequence>MKTKIEIFFYYVTEDDDKSQIVEHVRRRSIIVDKKKTSLTYERLLYLLKNNNELGYSLDEIWNYDNKTRKFDKINSNSDITYYRKHFANRLCIFYKQKSQTPRDQTRKIKYQTKSRSNNKTKKNIHIQVKLL</sequence>
<dbReference type="EMBL" id="MN740570">
    <property type="protein sequence ID" value="QHU34423.1"/>
    <property type="molecule type" value="Genomic_DNA"/>
</dbReference>
<organism evidence="1">
    <name type="scientific">viral metagenome</name>
    <dbReference type="NCBI Taxonomy" id="1070528"/>
    <lineage>
        <taxon>unclassified sequences</taxon>
        <taxon>metagenomes</taxon>
        <taxon>organismal metagenomes</taxon>
    </lineage>
</organism>
<name>A0A6C0LVH3_9ZZZZ</name>
<dbReference type="AlphaFoldDB" id="A0A6C0LVH3"/>
<reference evidence="1" key="1">
    <citation type="journal article" date="2020" name="Nature">
        <title>Giant virus diversity and host interactions through global metagenomics.</title>
        <authorList>
            <person name="Schulz F."/>
            <person name="Roux S."/>
            <person name="Paez-Espino D."/>
            <person name="Jungbluth S."/>
            <person name="Walsh D.A."/>
            <person name="Denef V.J."/>
            <person name="McMahon K.D."/>
            <person name="Konstantinidis K.T."/>
            <person name="Eloe-Fadrosh E.A."/>
            <person name="Kyrpides N.C."/>
            <person name="Woyke T."/>
        </authorList>
    </citation>
    <scope>NUCLEOTIDE SEQUENCE</scope>
    <source>
        <strain evidence="1">GVMAG-S-1016713-123</strain>
    </source>
</reference>
<evidence type="ECO:0000313" key="1">
    <source>
        <dbReference type="EMBL" id="QHU34423.1"/>
    </source>
</evidence>
<proteinExistence type="predicted"/>
<protein>
    <submittedName>
        <fullName evidence="1">Uncharacterized protein</fullName>
    </submittedName>
</protein>
<accession>A0A6C0LVH3</accession>